<protein>
    <submittedName>
        <fullName evidence="1">Uncharacterized protein</fullName>
    </submittedName>
</protein>
<evidence type="ECO:0000313" key="1">
    <source>
        <dbReference type="EMBL" id="KAJ9100221.1"/>
    </source>
</evidence>
<name>A0ACC2VM81_9TREE</name>
<reference evidence="1" key="1">
    <citation type="submission" date="2023-04" db="EMBL/GenBank/DDBJ databases">
        <title>Draft Genome sequencing of Naganishia species isolated from polar environments using Oxford Nanopore Technology.</title>
        <authorList>
            <person name="Leo P."/>
            <person name="Venkateswaran K."/>
        </authorList>
    </citation>
    <scope>NUCLEOTIDE SEQUENCE</scope>
    <source>
        <strain evidence="1">MNA-CCFEE 5262</strain>
    </source>
</reference>
<comment type="caution">
    <text evidence="1">The sequence shown here is derived from an EMBL/GenBank/DDBJ whole genome shotgun (WGS) entry which is preliminary data.</text>
</comment>
<dbReference type="EMBL" id="JASBWS010000077">
    <property type="protein sequence ID" value="KAJ9100221.1"/>
    <property type="molecule type" value="Genomic_DNA"/>
</dbReference>
<keyword evidence="2" id="KW-1185">Reference proteome</keyword>
<sequence>MPSLSGALQKLHIRRRSDAAASPPSSPSRPADSSARRVSVDRENIASGVGSPRASNVSAIPASVASPGNATRTSIDHSGGSPVPGGRRSSIDATVANKDLPPVPGVSNNATGATGNMKRRGSIPRSPGKFALPTIPNTPLAESIERERELTLGGPQYQGREEVLRTPDEREGFRGIGEKIEVEKGIKAPEGYAAVHLPPTASVSVTSNDRSRSALIWSDGSRDQVVQREHDLTPPRQLFPVAIPSAEEIMDGNYSIIPTNKQSERQLERVGADGIPISRKPWNPAYIATRVLSDHPYPPAATEAECAAHLQRHLALMPATIFSPSSTHRAAHAKPGKARIFQAGPLVSAVARDVELDRQREDLIARLIQQEDQAVAANQRFEKAALLDSISSAKLSAFEAAGWQDRLEILDTVDITTTVLEPVIQEHVIPIEVTYYLYIINREIHKYHIFPYVQPIADPEPRAMPTRHLFKDRDGNYREVYGDEAAEAILGHKLVRDGSDGAKRYTERWIETVDGVEYELLERESVTVGHKAWVARFGDRPRFSSSSYGTANATSTSSYGSSNVVSTSTTGPIPLNKTNTARLTQSSWGTHASPLRQEVVDDDERGDGSVGRAF</sequence>
<organism evidence="1 2">
    <name type="scientific">Naganishia adeliensis</name>
    <dbReference type="NCBI Taxonomy" id="92952"/>
    <lineage>
        <taxon>Eukaryota</taxon>
        <taxon>Fungi</taxon>
        <taxon>Dikarya</taxon>
        <taxon>Basidiomycota</taxon>
        <taxon>Agaricomycotina</taxon>
        <taxon>Tremellomycetes</taxon>
        <taxon>Filobasidiales</taxon>
        <taxon>Filobasidiaceae</taxon>
        <taxon>Naganishia</taxon>
    </lineage>
</organism>
<dbReference type="Proteomes" id="UP001230649">
    <property type="component" value="Unassembled WGS sequence"/>
</dbReference>
<gene>
    <name evidence="1" type="ORF">QFC20_005498</name>
</gene>
<evidence type="ECO:0000313" key="2">
    <source>
        <dbReference type="Proteomes" id="UP001230649"/>
    </source>
</evidence>
<proteinExistence type="predicted"/>
<accession>A0ACC2VM81</accession>